<feature type="region of interest" description="Disordered" evidence="1">
    <location>
        <begin position="492"/>
        <end position="517"/>
    </location>
</feature>
<name>A0AAU9F0F8_9BACT</name>
<dbReference type="CDD" id="cd05245">
    <property type="entry name" value="SDR_a2"/>
    <property type="match status" value="1"/>
</dbReference>
<feature type="domain" description="NAD(P)-binding" evidence="2">
    <location>
        <begin position="17"/>
        <end position="129"/>
    </location>
</feature>
<dbReference type="RefSeq" id="WP_338602302.1">
    <property type="nucleotide sequence ID" value="NZ_AP028679.1"/>
</dbReference>
<dbReference type="InterPro" id="IPR051783">
    <property type="entry name" value="NAD(P)-dependent_oxidoreduct"/>
</dbReference>
<gene>
    <name evidence="3" type="ORF">FAK_35270</name>
</gene>
<protein>
    <submittedName>
        <fullName evidence="3">NAD(P)-dependent oxidoreductase</fullName>
    </submittedName>
</protein>
<dbReference type="InterPro" id="IPR036291">
    <property type="entry name" value="NAD(P)-bd_dom_sf"/>
</dbReference>
<dbReference type="KEGG" id="dmp:FAK_35270"/>
<accession>A0AAU9F0F8</accession>
<evidence type="ECO:0000313" key="4">
    <source>
        <dbReference type="Proteomes" id="UP001366166"/>
    </source>
</evidence>
<dbReference type="Pfam" id="PF13460">
    <property type="entry name" value="NAD_binding_10"/>
    <property type="match status" value="1"/>
</dbReference>
<dbReference type="GO" id="GO:0005737">
    <property type="term" value="C:cytoplasm"/>
    <property type="evidence" value="ECO:0007669"/>
    <property type="project" value="TreeGrafter"/>
</dbReference>
<keyword evidence="4" id="KW-1185">Reference proteome</keyword>
<dbReference type="SUPFAM" id="SSF55961">
    <property type="entry name" value="Bet v1-like"/>
    <property type="match status" value="1"/>
</dbReference>
<evidence type="ECO:0000313" key="3">
    <source>
        <dbReference type="EMBL" id="BEQ16461.1"/>
    </source>
</evidence>
<dbReference type="PANTHER" id="PTHR48079">
    <property type="entry name" value="PROTEIN YEEZ"/>
    <property type="match status" value="1"/>
</dbReference>
<dbReference type="InterPro" id="IPR021295">
    <property type="entry name" value="DUF2867"/>
</dbReference>
<dbReference type="Gene3D" id="3.40.50.720">
    <property type="entry name" value="NAD(P)-binding Rossmann-like Domain"/>
    <property type="match status" value="1"/>
</dbReference>
<dbReference type="PANTHER" id="PTHR48079:SF6">
    <property type="entry name" value="NAD(P)-BINDING DOMAIN-CONTAINING PROTEIN-RELATED"/>
    <property type="match status" value="1"/>
</dbReference>
<dbReference type="Proteomes" id="UP001366166">
    <property type="component" value="Chromosome"/>
</dbReference>
<evidence type="ECO:0000259" key="2">
    <source>
        <dbReference type="Pfam" id="PF13460"/>
    </source>
</evidence>
<dbReference type="SUPFAM" id="SSF51735">
    <property type="entry name" value="NAD(P)-binding Rossmann-fold domains"/>
    <property type="match status" value="1"/>
</dbReference>
<dbReference type="GO" id="GO:0004029">
    <property type="term" value="F:aldehyde dehydrogenase (NAD+) activity"/>
    <property type="evidence" value="ECO:0007669"/>
    <property type="project" value="TreeGrafter"/>
</dbReference>
<dbReference type="AlphaFoldDB" id="A0AAU9F0F8"/>
<evidence type="ECO:0000256" key="1">
    <source>
        <dbReference type="SAM" id="MobiDB-lite"/>
    </source>
</evidence>
<organism evidence="3 4">
    <name type="scientific">Desulfoferula mesophila</name>
    <dbReference type="NCBI Taxonomy" id="3058419"/>
    <lineage>
        <taxon>Bacteria</taxon>
        <taxon>Pseudomonadati</taxon>
        <taxon>Thermodesulfobacteriota</taxon>
        <taxon>Desulfarculia</taxon>
        <taxon>Desulfarculales</taxon>
        <taxon>Desulfarculaceae</taxon>
        <taxon>Desulfoferula</taxon>
    </lineage>
</organism>
<proteinExistence type="predicted"/>
<sequence>MNRAHPPRRDEPVLVLGATGYVGGRLVPRLLAAGHRVRAMGRSLDKLACRPWASHPACELVRGDVQDPLSLAQGLRGCWAAFYLVHSMNPGTKDFAAADRKAARNMSLAAAAAGVERLIYLGGLVPDDPHISHHLRSRAEVGRILQSGAVPCTWLRAAMILGAGSASFELLRYLAERLPVMTAPRWVNSRCQPIAISNVLGYLLGCLEHDEVAGQTYDIGGPDVRTYAEMFQMLAQEAGLPPRLIIPVPFFTPRLSSYWIHLVTPVPASLARPLAEGLRNTVVCRDERIREIVPQDLLTCRQAIRIALERLAQDQVESCWMDAGELLPPEWVTCGDAPYAGGTVLRAGYRLGIPRPVEAVWPHVAGVGGRRGWYFQSWLWKLRGALDKLLGGVGLGRGRRSAAELRVGEALDFWRVLAVEPPRRLLLLAQMKLPGSATLELTLSPLGEAACEARLVASYLPRGLMGLAYWYGVWPLHHWVFQGMLPGLARAAGAPPGGPAQPFDPDDPRSCALPPAH</sequence>
<dbReference type="Pfam" id="PF11066">
    <property type="entry name" value="DUF2867"/>
    <property type="match status" value="1"/>
</dbReference>
<reference evidence="4" key="1">
    <citation type="journal article" date="2023" name="Arch. Microbiol.">
        <title>Desulfoferula mesophilus gen. nov. sp. nov., a mesophilic sulfate-reducing bacterium isolated from a brackish lake sediment.</title>
        <authorList>
            <person name="Watanabe T."/>
            <person name="Yabe T."/>
            <person name="Tsuji J.M."/>
            <person name="Fukui M."/>
        </authorList>
    </citation>
    <scope>NUCLEOTIDE SEQUENCE [LARGE SCALE GENOMIC DNA]</scope>
    <source>
        <strain evidence="4">12FAK</strain>
    </source>
</reference>
<dbReference type="EMBL" id="AP028679">
    <property type="protein sequence ID" value="BEQ16461.1"/>
    <property type="molecule type" value="Genomic_DNA"/>
</dbReference>
<dbReference type="InterPro" id="IPR016040">
    <property type="entry name" value="NAD(P)-bd_dom"/>
</dbReference>